<evidence type="ECO:0000256" key="4">
    <source>
        <dbReference type="ARBA" id="ARBA00022753"/>
    </source>
</evidence>
<feature type="compositionally biased region" description="Low complexity" evidence="9">
    <location>
        <begin position="172"/>
        <end position="182"/>
    </location>
</feature>
<evidence type="ECO:0000256" key="8">
    <source>
        <dbReference type="SAM" id="Coils"/>
    </source>
</evidence>
<keyword evidence="13" id="KW-1185">Reference proteome</keyword>
<dbReference type="Proteomes" id="UP000232323">
    <property type="component" value="Unassembled WGS sequence"/>
</dbReference>
<feature type="compositionally biased region" description="Low complexity" evidence="9">
    <location>
        <begin position="482"/>
        <end position="491"/>
    </location>
</feature>
<organism evidence="12 13">
    <name type="scientific">Chlamydomonas eustigma</name>
    <dbReference type="NCBI Taxonomy" id="1157962"/>
    <lineage>
        <taxon>Eukaryota</taxon>
        <taxon>Viridiplantae</taxon>
        <taxon>Chlorophyta</taxon>
        <taxon>core chlorophytes</taxon>
        <taxon>Chlorophyceae</taxon>
        <taxon>CS clade</taxon>
        <taxon>Chlamydomonadales</taxon>
        <taxon>Chlamydomonadaceae</taxon>
        <taxon>Chlamydomonas</taxon>
    </lineage>
</organism>
<feature type="domain" description="UEV" evidence="11">
    <location>
        <begin position="10"/>
        <end position="154"/>
    </location>
</feature>
<sequence>MSVLEYLNGVLLQRGPNAPPYPENTKWTIRDHCVELHTLFPTLGLSVTPFVSSPDGRGTHLLKSEGTIPVHYQGIKYNIPILVWIPEHYPIQSPLAFVVPTESMVIKARHPYVDMNGQVSTPLIRSWNPGNNLVELVLQMSEVFGSDPPLYSSSTGQRQNAAAAATMAAGAAPSAVGTRPPSFQQPPTLPPSVRPPPGYPRYPAQTLPPSFQGFSGASAGGAAAGWLANPTPSSGSMNDFVHPPLNSGGSASDPGYGRPPQPSAFSVATVGAMATISNPPPPPPPPPIPRAEMEAPFRSLALTALRLQLQAVENAYQETAQLEMDALLEMQRKLEDRKSQLQNAVNVLKAERQGTEGAVREMGQKSAQLQKWLEVNEPKAAALAAGADLTQAVAPADDLAKQVLEAHAEDLALEDAMRVLDRALQTGSAGLTPAAYLKQVRVMCRRQFLARALGMKVTETRRQQQQQPVQPAGGASSMLNGAAAAAPGRAVHPPPPPPPAAWQSTPYREGAGMMGGAPPPPPPPMMWS</sequence>
<evidence type="ECO:0000259" key="11">
    <source>
        <dbReference type="PROSITE" id="PS51322"/>
    </source>
</evidence>
<dbReference type="InterPro" id="IPR008883">
    <property type="entry name" value="UEV_N"/>
</dbReference>
<dbReference type="PROSITE" id="PS51312">
    <property type="entry name" value="SB"/>
    <property type="match status" value="1"/>
</dbReference>
<dbReference type="GO" id="GO:0008333">
    <property type="term" value="P:endosome to lysosome transport"/>
    <property type="evidence" value="ECO:0007669"/>
    <property type="project" value="TreeGrafter"/>
</dbReference>
<dbReference type="PROSITE" id="PS51322">
    <property type="entry name" value="UEV"/>
    <property type="match status" value="1"/>
</dbReference>
<dbReference type="InterPro" id="IPR016135">
    <property type="entry name" value="UBQ-conjugating_enzyme/RWD"/>
</dbReference>
<dbReference type="InterPro" id="IPR017916">
    <property type="entry name" value="SB_dom"/>
</dbReference>
<feature type="domain" description="SB" evidence="10">
    <location>
        <begin position="397"/>
        <end position="467"/>
    </location>
</feature>
<dbReference type="PANTHER" id="PTHR23306:SF3">
    <property type="entry name" value="TUMOR SUPPRESSOR PROTEIN 101"/>
    <property type="match status" value="1"/>
</dbReference>
<dbReference type="Gene3D" id="6.10.140.820">
    <property type="match status" value="1"/>
</dbReference>
<keyword evidence="3 7" id="KW-0813">Transport</keyword>
<feature type="region of interest" description="Disordered" evidence="9">
    <location>
        <begin position="459"/>
        <end position="528"/>
    </location>
</feature>
<dbReference type="InterPro" id="IPR037202">
    <property type="entry name" value="ESCRT_assembly_dom"/>
</dbReference>
<evidence type="ECO:0000256" key="1">
    <source>
        <dbReference type="ARBA" id="ARBA00004177"/>
    </source>
</evidence>
<dbReference type="SUPFAM" id="SSF140111">
    <property type="entry name" value="Endosomal sorting complex assembly domain"/>
    <property type="match status" value="1"/>
</dbReference>
<evidence type="ECO:0008006" key="14">
    <source>
        <dbReference type="Google" id="ProtNLM"/>
    </source>
</evidence>
<evidence type="ECO:0000313" key="13">
    <source>
        <dbReference type="Proteomes" id="UP000232323"/>
    </source>
</evidence>
<evidence type="ECO:0000256" key="9">
    <source>
        <dbReference type="SAM" id="MobiDB-lite"/>
    </source>
</evidence>
<dbReference type="Pfam" id="PF09454">
    <property type="entry name" value="Vps23_core"/>
    <property type="match status" value="1"/>
</dbReference>
<dbReference type="GO" id="GO:0000813">
    <property type="term" value="C:ESCRT I complex"/>
    <property type="evidence" value="ECO:0007669"/>
    <property type="project" value="TreeGrafter"/>
</dbReference>
<feature type="region of interest" description="Disordered" evidence="9">
    <location>
        <begin position="234"/>
        <end position="261"/>
    </location>
</feature>
<evidence type="ECO:0000313" key="12">
    <source>
        <dbReference type="EMBL" id="GAX74461.1"/>
    </source>
</evidence>
<feature type="compositionally biased region" description="Pro residues" evidence="9">
    <location>
        <begin position="517"/>
        <end position="528"/>
    </location>
</feature>
<keyword evidence="6 8" id="KW-0175">Coiled coil</keyword>
<evidence type="ECO:0000256" key="6">
    <source>
        <dbReference type="ARBA" id="ARBA00023054"/>
    </source>
</evidence>
<dbReference type="Gene3D" id="3.10.110.10">
    <property type="entry name" value="Ubiquitin Conjugating Enzyme"/>
    <property type="match status" value="1"/>
</dbReference>
<evidence type="ECO:0000256" key="5">
    <source>
        <dbReference type="ARBA" id="ARBA00022927"/>
    </source>
</evidence>
<accession>A0A250WUH6</accession>
<evidence type="ECO:0000256" key="7">
    <source>
        <dbReference type="PROSITE-ProRule" id="PRU00644"/>
    </source>
</evidence>
<dbReference type="AlphaFoldDB" id="A0A250WUH6"/>
<dbReference type="STRING" id="1157962.A0A250WUH6"/>
<gene>
    <name evidence="12" type="ORF">CEUSTIGMA_g1910.t1</name>
</gene>
<keyword evidence="4" id="KW-0967">Endosome</keyword>
<dbReference type="SUPFAM" id="SSF54495">
    <property type="entry name" value="UBC-like"/>
    <property type="match status" value="1"/>
</dbReference>
<dbReference type="InterPro" id="IPR052070">
    <property type="entry name" value="ESCRT-I_UEV_domain"/>
</dbReference>
<evidence type="ECO:0000256" key="2">
    <source>
        <dbReference type="ARBA" id="ARBA00009594"/>
    </source>
</evidence>
<reference evidence="12 13" key="1">
    <citation type="submission" date="2017-08" db="EMBL/GenBank/DDBJ databases">
        <title>Acidophilic green algal genome provides insights into adaptation to an acidic environment.</title>
        <authorList>
            <person name="Hirooka S."/>
            <person name="Hirose Y."/>
            <person name="Kanesaki Y."/>
            <person name="Higuchi S."/>
            <person name="Fujiwara T."/>
            <person name="Onuma R."/>
            <person name="Era A."/>
            <person name="Ohbayashi R."/>
            <person name="Uzuka A."/>
            <person name="Nozaki H."/>
            <person name="Yoshikawa H."/>
            <person name="Miyagishima S.Y."/>
        </authorList>
    </citation>
    <scope>NUCLEOTIDE SEQUENCE [LARGE SCALE GENOMIC DNA]</scope>
    <source>
        <strain evidence="12 13">NIES-2499</strain>
    </source>
</reference>
<comment type="subcellular location">
    <subcellularLocation>
        <location evidence="1">Endosome</location>
    </subcellularLocation>
</comment>
<feature type="compositionally biased region" description="Pro residues" evidence="9">
    <location>
        <begin position="183"/>
        <end position="200"/>
    </location>
</feature>
<dbReference type="PANTHER" id="PTHR23306">
    <property type="entry name" value="TUMOR SUSCEPTIBILITY GENE 101 PROTEIN-RELATED"/>
    <property type="match status" value="1"/>
</dbReference>
<dbReference type="CDD" id="cd11685">
    <property type="entry name" value="UEV_TSG101-like"/>
    <property type="match status" value="1"/>
</dbReference>
<keyword evidence="5 7" id="KW-0653">Protein transport</keyword>
<evidence type="ECO:0000259" key="10">
    <source>
        <dbReference type="PROSITE" id="PS51312"/>
    </source>
</evidence>
<evidence type="ECO:0000256" key="3">
    <source>
        <dbReference type="ARBA" id="ARBA00022448"/>
    </source>
</evidence>
<comment type="caution">
    <text evidence="12">The sequence shown here is derived from an EMBL/GenBank/DDBJ whole genome shotgun (WGS) entry which is preliminary data.</text>
</comment>
<proteinExistence type="inferred from homology"/>
<dbReference type="GO" id="GO:0043130">
    <property type="term" value="F:ubiquitin binding"/>
    <property type="evidence" value="ECO:0007669"/>
    <property type="project" value="TreeGrafter"/>
</dbReference>
<dbReference type="Pfam" id="PF05743">
    <property type="entry name" value="UEV"/>
    <property type="match status" value="1"/>
</dbReference>
<feature type="coiled-coil region" evidence="8">
    <location>
        <begin position="302"/>
        <end position="351"/>
    </location>
</feature>
<comment type="similarity">
    <text evidence="2">Belongs to the ubiquitin-conjugating enzyme family. UEV subfamily.</text>
</comment>
<protein>
    <recommendedName>
        <fullName evidence="14">UEV domain-containing protein</fullName>
    </recommendedName>
</protein>
<name>A0A250WUH6_9CHLO</name>
<feature type="region of interest" description="Disordered" evidence="9">
    <location>
        <begin position="172"/>
        <end position="205"/>
    </location>
</feature>
<dbReference type="OrthoDB" id="306304at2759"/>
<dbReference type="EMBL" id="BEGY01000007">
    <property type="protein sequence ID" value="GAX74461.1"/>
    <property type="molecule type" value="Genomic_DNA"/>
</dbReference>
<dbReference type="GO" id="GO:0015031">
    <property type="term" value="P:protein transport"/>
    <property type="evidence" value="ECO:0007669"/>
    <property type="project" value="UniProtKB-UniRule"/>
</dbReference>